<reference evidence="2 3" key="1">
    <citation type="submission" date="2016-07" db="EMBL/GenBank/DDBJ databases">
        <title>Draft genome of Scalindua rubra, obtained from a brine-seawater interface in the Red Sea, sheds light on salt adaptation in anammox bacteria.</title>
        <authorList>
            <person name="Speth D.R."/>
            <person name="Lagkouvardos I."/>
            <person name="Wang Y."/>
            <person name="Qian P.-Y."/>
            <person name="Dutilh B.E."/>
            <person name="Jetten M.S."/>
        </authorList>
    </citation>
    <scope>NUCLEOTIDE SEQUENCE [LARGE SCALE GENOMIC DNA]</scope>
    <source>
        <strain evidence="2">BSI-1</strain>
    </source>
</reference>
<dbReference type="NCBIfam" id="TIGR04370">
    <property type="entry name" value="glyco_rpt_poly"/>
    <property type="match status" value="1"/>
</dbReference>
<feature type="transmembrane region" description="Helical" evidence="1">
    <location>
        <begin position="300"/>
        <end position="324"/>
    </location>
</feature>
<feature type="transmembrane region" description="Helical" evidence="1">
    <location>
        <begin position="140"/>
        <end position="160"/>
    </location>
</feature>
<feature type="transmembrane region" description="Helical" evidence="1">
    <location>
        <begin position="252"/>
        <end position="268"/>
    </location>
</feature>
<feature type="transmembrane region" description="Helical" evidence="1">
    <location>
        <begin position="416"/>
        <end position="434"/>
    </location>
</feature>
<comment type="caution">
    <text evidence="2">The sequence shown here is derived from an EMBL/GenBank/DDBJ whole genome shotgun (WGS) entry which is preliminary data.</text>
</comment>
<feature type="transmembrane region" description="Helical" evidence="1">
    <location>
        <begin position="383"/>
        <end position="404"/>
    </location>
</feature>
<proteinExistence type="predicted"/>
<dbReference type="AlphaFoldDB" id="A0A1E3X404"/>
<evidence type="ECO:0008006" key="4">
    <source>
        <dbReference type="Google" id="ProtNLM"/>
    </source>
</evidence>
<dbReference type="Proteomes" id="UP000094056">
    <property type="component" value="Unassembled WGS sequence"/>
</dbReference>
<feature type="transmembrane region" description="Helical" evidence="1">
    <location>
        <begin position="440"/>
        <end position="457"/>
    </location>
</feature>
<feature type="transmembrane region" description="Helical" evidence="1">
    <location>
        <begin position="61"/>
        <end position="83"/>
    </location>
</feature>
<evidence type="ECO:0000313" key="2">
    <source>
        <dbReference type="EMBL" id="ODS30390.1"/>
    </source>
</evidence>
<keyword evidence="1" id="KW-0472">Membrane</keyword>
<evidence type="ECO:0000313" key="3">
    <source>
        <dbReference type="Proteomes" id="UP000094056"/>
    </source>
</evidence>
<keyword evidence="1" id="KW-0812">Transmembrane</keyword>
<dbReference type="EMBL" id="MAYW01000233">
    <property type="protein sequence ID" value="ODS30390.1"/>
    <property type="molecule type" value="Genomic_DNA"/>
</dbReference>
<feature type="transmembrane region" description="Helical" evidence="1">
    <location>
        <begin position="203"/>
        <end position="223"/>
    </location>
</feature>
<accession>A0A1E3X404</accession>
<dbReference type="PATRIC" id="fig|1872076.5.peg.5395"/>
<organism evidence="2 3">
    <name type="scientific">Candidatus Scalindua rubra</name>
    <dbReference type="NCBI Taxonomy" id="1872076"/>
    <lineage>
        <taxon>Bacteria</taxon>
        <taxon>Pseudomonadati</taxon>
        <taxon>Planctomycetota</taxon>
        <taxon>Candidatus Brocadiia</taxon>
        <taxon>Candidatus Brocadiales</taxon>
        <taxon>Candidatus Scalinduaceae</taxon>
        <taxon>Candidatus Scalindua</taxon>
    </lineage>
</organism>
<protein>
    <recommendedName>
        <fullName evidence="4">Oligosaccharide repeat unit polymerase</fullName>
    </recommendedName>
</protein>
<feature type="transmembrane region" description="Helical" evidence="1">
    <location>
        <begin position="95"/>
        <end position="119"/>
    </location>
</feature>
<feature type="transmembrane region" description="Helical" evidence="1">
    <location>
        <begin position="344"/>
        <end position="363"/>
    </location>
</feature>
<keyword evidence="1" id="KW-1133">Transmembrane helix</keyword>
<feature type="transmembrane region" description="Helical" evidence="1">
    <location>
        <begin position="9"/>
        <end position="26"/>
    </location>
</feature>
<feature type="transmembrane region" description="Helical" evidence="1">
    <location>
        <begin position="32"/>
        <end position="49"/>
    </location>
</feature>
<feature type="transmembrane region" description="Helical" evidence="1">
    <location>
        <begin position="275"/>
        <end position="294"/>
    </location>
</feature>
<gene>
    <name evidence="2" type="ORF">SCARUB_04499</name>
</gene>
<sequence>MALYNYDKGIILALPILFFIFFFIIPDQFIPYYTIMMSLIIIYELVMYSHRHIFGITGIQYLSIPSIMFMTFTLFIALPSIYITGISEHPAKTPYFISIAAFYILFPMGLFAGNFIRRFDKSKILLLKESIKKSKYDHHYYELLIVLFSVSIVILIIYLLRVDMIPLFELIRNPGNSEKFFNLREDALKILQMTKLEKYAIHWLRSLFLPMGIIGSLFLTKLYPIRKYKLLFITFLSIGIFVNTLTLEKSPLATIFLIIVAFFFLQSKKLSLWKIVSMLLVVLSGPILITYFIFYGREDIFRFIYITYFERLIIIPSQVLFYYFEYFPEKHDFLLGRSSQLFSWISQFGTFPVANYVAKIWWQDPFTTGSANANYLGNFWADFGYLGTLLSTPVIGFVSYLFYWKLLDVSNYSMNIVYVIISTVTLPVFTFGFFSSNFSVLFFTRGLFILLFLMFWLKKHGLTDSD</sequence>
<name>A0A1E3X404_9BACT</name>
<evidence type="ECO:0000256" key="1">
    <source>
        <dbReference type="SAM" id="Phobius"/>
    </source>
</evidence>